<dbReference type="GO" id="GO:0008146">
    <property type="term" value="F:sulfotransferase activity"/>
    <property type="evidence" value="ECO:0007669"/>
    <property type="project" value="InterPro"/>
</dbReference>
<dbReference type="PANTHER" id="PTHR11783">
    <property type="entry name" value="SULFOTRANSFERASE SULT"/>
    <property type="match status" value="1"/>
</dbReference>
<comment type="similarity">
    <text evidence="1 3">Belongs to the sulfotransferase 1 family.</text>
</comment>
<reference evidence="5 6" key="1">
    <citation type="submission" date="2016-09" db="EMBL/GenBank/DDBJ databases">
        <title>The draft genome of Dichanthelium oligosanthes: A C3 panicoid grass species.</title>
        <authorList>
            <person name="Studer A.J."/>
            <person name="Schnable J.C."/>
            <person name="Brutnell T.P."/>
        </authorList>
    </citation>
    <scope>NUCLEOTIDE SEQUENCE [LARGE SCALE GENOMIC DNA]</scope>
    <source>
        <strain evidence="6">cv. Kellogg 1175</strain>
        <tissue evidence="5">Leaf</tissue>
    </source>
</reference>
<dbReference type="EMBL" id="LWDX02035414">
    <property type="protein sequence ID" value="OEL26110.1"/>
    <property type="molecule type" value="Genomic_DNA"/>
</dbReference>
<dbReference type="EC" id="2.8.2.-" evidence="3"/>
<comment type="caution">
    <text evidence="5">The sequence shown here is derived from an EMBL/GenBank/DDBJ whole genome shotgun (WGS) entry which is preliminary data.</text>
</comment>
<proteinExistence type="inferred from homology"/>
<organism evidence="5 6">
    <name type="scientific">Dichanthelium oligosanthes</name>
    <dbReference type="NCBI Taxonomy" id="888268"/>
    <lineage>
        <taxon>Eukaryota</taxon>
        <taxon>Viridiplantae</taxon>
        <taxon>Streptophyta</taxon>
        <taxon>Embryophyta</taxon>
        <taxon>Tracheophyta</taxon>
        <taxon>Spermatophyta</taxon>
        <taxon>Magnoliopsida</taxon>
        <taxon>Liliopsida</taxon>
        <taxon>Poales</taxon>
        <taxon>Poaceae</taxon>
        <taxon>PACMAD clade</taxon>
        <taxon>Panicoideae</taxon>
        <taxon>Panicodae</taxon>
        <taxon>Paniceae</taxon>
        <taxon>Dichantheliinae</taxon>
        <taxon>Dichanthelium</taxon>
    </lineage>
</organism>
<feature type="domain" description="Sulfotransferase" evidence="4">
    <location>
        <begin position="78"/>
        <end position="182"/>
    </location>
</feature>
<dbReference type="Pfam" id="PF00685">
    <property type="entry name" value="Sulfotransfer_1"/>
    <property type="match status" value="2"/>
</dbReference>
<evidence type="ECO:0000259" key="4">
    <source>
        <dbReference type="Pfam" id="PF00685"/>
    </source>
</evidence>
<sequence length="186" mass="20679">MARCTYPPGHDDHPLVRLNPHDCVPFIELLFAAEQGSKMDGLPSPRLMATHMQHSVLPASISNNPDCKIVYVCSKASPETVFLRYEDVLLDPVKNVRKLAQFVGHSFSPAEEDAGVAMDIVRLCSFDKLKNLEINKAGSRSPFAKRPVLSERRGGRDWVNHVTPDMARRLDAIVEEKLRGSGLSFA</sequence>
<evidence type="ECO:0000313" key="5">
    <source>
        <dbReference type="EMBL" id="OEL26110.1"/>
    </source>
</evidence>
<gene>
    <name evidence="5" type="ORF">BAE44_0012871</name>
</gene>
<dbReference type="InterPro" id="IPR000863">
    <property type="entry name" value="Sulfotransferase_dom"/>
</dbReference>
<dbReference type="OrthoDB" id="205623at2759"/>
<dbReference type="AlphaFoldDB" id="A0A1E5VLV1"/>
<evidence type="ECO:0000256" key="2">
    <source>
        <dbReference type="ARBA" id="ARBA00022679"/>
    </source>
</evidence>
<feature type="domain" description="Sulfotransferase" evidence="4">
    <location>
        <begin position="14"/>
        <end position="73"/>
    </location>
</feature>
<dbReference type="InterPro" id="IPR027417">
    <property type="entry name" value="P-loop_NTPase"/>
</dbReference>
<dbReference type="Gene3D" id="3.40.50.300">
    <property type="entry name" value="P-loop containing nucleotide triphosphate hydrolases"/>
    <property type="match status" value="2"/>
</dbReference>
<keyword evidence="6" id="KW-1185">Reference proteome</keyword>
<protein>
    <recommendedName>
        <fullName evidence="3">Sulfotransferase</fullName>
        <ecNumber evidence="3">2.8.2.-</ecNumber>
    </recommendedName>
</protein>
<accession>A0A1E5VLV1</accession>
<evidence type="ECO:0000256" key="1">
    <source>
        <dbReference type="ARBA" id="ARBA00005771"/>
    </source>
</evidence>
<dbReference type="Proteomes" id="UP000095767">
    <property type="component" value="Unassembled WGS sequence"/>
</dbReference>
<keyword evidence="2 3" id="KW-0808">Transferase</keyword>
<evidence type="ECO:0000256" key="3">
    <source>
        <dbReference type="RuleBase" id="RU361155"/>
    </source>
</evidence>
<dbReference type="SUPFAM" id="SSF52540">
    <property type="entry name" value="P-loop containing nucleoside triphosphate hydrolases"/>
    <property type="match status" value="1"/>
</dbReference>
<evidence type="ECO:0000313" key="6">
    <source>
        <dbReference type="Proteomes" id="UP000095767"/>
    </source>
</evidence>
<name>A0A1E5VLV1_9POAL</name>